<comment type="caution">
    <text evidence="1">The sequence shown here is derived from an EMBL/GenBank/DDBJ whole genome shotgun (WGS) entry which is preliminary data.</text>
</comment>
<sequence length="77" mass="8652">MKWELFAAFRKVPFTLGISFCRTLTVASGWSLRSRQSIWSDNGLAILIMEPDEETSSSTAHVTCSIGHWYQFAVLPA</sequence>
<keyword evidence="2" id="KW-1185">Reference proteome</keyword>
<accession>A0A1W0WSQ4</accession>
<name>A0A1W0WSQ4_HYPEX</name>
<proteinExistence type="predicted"/>
<evidence type="ECO:0000313" key="2">
    <source>
        <dbReference type="Proteomes" id="UP000192578"/>
    </source>
</evidence>
<evidence type="ECO:0000313" key="1">
    <source>
        <dbReference type="EMBL" id="OQV18226.1"/>
    </source>
</evidence>
<protein>
    <submittedName>
        <fullName evidence="1">Uncharacterized protein</fullName>
    </submittedName>
</protein>
<dbReference type="Proteomes" id="UP000192578">
    <property type="component" value="Unassembled WGS sequence"/>
</dbReference>
<dbReference type="EMBL" id="MTYJ01000052">
    <property type="protein sequence ID" value="OQV18226.1"/>
    <property type="molecule type" value="Genomic_DNA"/>
</dbReference>
<reference evidence="2" key="1">
    <citation type="submission" date="2017-01" db="EMBL/GenBank/DDBJ databases">
        <title>Comparative genomics of anhydrobiosis in the tardigrade Hypsibius dujardini.</title>
        <authorList>
            <person name="Yoshida Y."/>
            <person name="Koutsovoulos G."/>
            <person name="Laetsch D."/>
            <person name="Stevens L."/>
            <person name="Kumar S."/>
            <person name="Horikawa D."/>
            <person name="Ishino K."/>
            <person name="Komine S."/>
            <person name="Tomita M."/>
            <person name="Blaxter M."/>
            <person name="Arakawa K."/>
        </authorList>
    </citation>
    <scope>NUCLEOTIDE SEQUENCE [LARGE SCALE GENOMIC DNA]</scope>
    <source>
        <strain evidence="2">Z151</strain>
    </source>
</reference>
<dbReference type="AlphaFoldDB" id="A0A1W0WSQ4"/>
<organism evidence="1 2">
    <name type="scientific">Hypsibius exemplaris</name>
    <name type="common">Freshwater tardigrade</name>
    <dbReference type="NCBI Taxonomy" id="2072580"/>
    <lineage>
        <taxon>Eukaryota</taxon>
        <taxon>Metazoa</taxon>
        <taxon>Ecdysozoa</taxon>
        <taxon>Tardigrada</taxon>
        <taxon>Eutardigrada</taxon>
        <taxon>Parachela</taxon>
        <taxon>Hypsibioidea</taxon>
        <taxon>Hypsibiidae</taxon>
        <taxon>Hypsibius</taxon>
    </lineage>
</organism>
<gene>
    <name evidence="1" type="ORF">BV898_07815</name>
</gene>